<dbReference type="EMBL" id="JBIAZU010000001">
    <property type="protein sequence ID" value="MFF5287815.1"/>
    <property type="molecule type" value="Genomic_DNA"/>
</dbReference>
<gene>
    <name evidence="1" type="ORF">ACFY35_00155</name>
</gene>
<protein>
    <recommendedName>
        <fullName evidence="3">Transcription factor</fullName>
    </recommendedName>
</protein>
<evidence type="ECO:0000313" key="2">
    <source>
        <dbReference type="Proteomes" id="UP001602245"/>
    </source>
</evidence>
<dbReference type="RefSeq" id="WP_020515535.1">
    <property type="nucleotide sequence ID" value="NZ_JBIAZU010000001.1"/>
</dbReference>
<keyword evidence="2" id="KW-1185">Reference proteome</keyword>
<comment type="caution">
    <text evidence="1">The sequence shown here is derived from an EMBL/GenBank/DDBJ whole genome shotgun (WGS) entry which is preliminary data.</text>
</comment>
<evidence type="ECO:0008006" key="3">
    <source>
        <dbReference type="Google" id="ProtNLM"/>
    </source>
</evidence>
<organism evidence="1 2">
    <name type="scientific">Paractinoplanes globisporus</name>
    <dbReference type="NCBI Taxonomy" id="113565"/>
    <lineage>
        <taxon>Bacteria</taxon>
        <taxon>Bacillati</taxon>
        <taxon>Actinomycetota</taxon>
        <taxon>Actinomycetes</taxon>
        <taxon>Micromonosporales</taxon>
        <taxon>Micromonosporaceae</taxon>
        <taxon>Paractinoplanes</taxon>
    </lineage>
</organism>
<sequence length="207" mass="23330">MSDDLTPSDYAILLLLRNEDREISNTELDEIYGFRLTGSLYAKLNGLGYIISNTQHRPYRHLLSSKGVKIVGRPLEIDEAQVDATEKRTIKERILWAALAAEHRKNADAPAVDKTPAPDTRSLDERVRDAYDQVSVRAGEWVDLTAIRPLLPDVPKAELDRALEKMLDSPDVRLDPEVHRHRLGKEEKAAAVRIGGEDRHKLAIGLR</sequence>
<evidence type="ECO:0000313" key="1">
    <source>
        <dbReference type="EMBL" id="MFF5287815.1"/>
    </source>
</evidence>
<dbReference type="Proteomes" id="UP001602245">
    <property type="component" value="Unassembled WGS sequence"/>
</dbReference>
<reference evidence="1 2" key="1">
    <citation type="submission" date="2024-10" db="EMBL/GenBank/DDBJ databases">
        <title>The Natural Products Discovery Center: Release of the First 8490 Sequenced Strains for Exploring Actinobacteria Biosynthetic Diversity.</title>
        <authorList>
            <person name="Kalkreuter E."/>
            <person name="Kautsar S.A."/>
            <person name="Yang D."/>
            <person name="Bader C.D."/>
            <person name="Teijaro C.N."/>
            <person name="Fluegel L."/>
            <person name="Davis C.M."/>
            <person name="Simpson J.R."/>
            <person name="Lauterbach L."/>
            <person name="Steele A.D."/>
            <person name="Gui C."/>
            <person name="Meng S."/>
            <person name="Li G."/>
            <person name="Viehrig K."/>
            <person name="Ye F."/>
            <person name="Su P."/>
            <person name="Kiefer A.F."/>
            <person name="Nichols A."/>
            <person name="Cepeda A.J."/>
            <person name="Yan W."/>
            <person name="Fan B."/>
            <person name="Jiang Y."/>
            <person name="Adhikari A."/>
            <person name="Zheng C.-J."/>
            <person name="Schuster L."/>
            <person name="Cowan T.M."/>
            <person name="Smanski M.J."/>
            <person name="Chevrette M.G."/>
            <person name="De Carvalho L.P.S."/>
            <person name="Shen B."/>
        </authorList>
    </citation>
    <scope>NUCLEOTIDE SEQUENCE [LARGE SCALE GENOMIC DNA]</scope>
    <source>
        <strain evidence="1 2">NPDC000087</strain>
    </source>
</reference>
<accession>A0ABW6W5K1</accession>
<proteinExistence type="predicted"/>
<name>A0ABW6W5K1_9ACTN</name>